<name>A0A9D6V083_9BACT</name>
<evidence type="ECO:0000256" key="1">
    <source>
        <dbReference type="ARBA" id="ARBA00004821"/>
    </source>
</evidence>
<keyword evidence="3 5" id="KW-0012">Acyltransferase</keyword>
<dbReference type="EMBL" id="JACRDE010000184">
    <property type="protein sequence ID" value="MBI5249124.1"/>
    <property type="molecule type" value="Genomic_DNA"/>
</dbReference>
<dbReference type="PANTHER" id="PTHR10993:SF7">
    <property type="entry name" value="LIPOYLTRANSFERASE 2, MITOCHONDRIAL-RELATED"/>
    <property type="match status" value="1"/>
</dbReference>
<sequence>MLLIDLPLIEYGRAIVVQKTILERKVASGGPDVLLVLEHPPTVTLGIRGKRSDLLVPEERLREAGIGLFSVDRGGEATYHGPGQVICYPIVDLRSLGITVRAYVRRLEETIISALGVFDVTGFRQEGKIGVWTAPKDKIASIGIRISRRIAYHGFSVNVELQANPSEFIVSCGMPEARMVSLNDLVPRRIAREDAKAAIAKSFADEFRVELEPGSLEQVIS</sequence>
<dbReference type="PIRSF" id="PIRSF016262">
    <property type="entry name" value="LPLase"/>
    <property type="match status" value="1"/>
</dbReference>
<feature type="binding site" evidence="5 8">
    <location>
        <begin position="154"/>
        <end position="156"/>
    </location>
    <ligand>
        <name>substrate</name>
    </ligand>
</feature>
<accession>A0A9D6V083</accession>
<dbReference type="NCBIfam" id="TIGR00214">
    <property type="entry name" value="lipB"/>
    <property type="match status" value="1"/>
</dbReference>
<evidence type="ECO:0000256" key="6">
    <source>
        <dbReference type="PIRNR" id="PIRNR016262"/>
    </source>
</evidence>
<dbReference type="NCBIfam" id="NF010925">
    <property type="entry name" value="PRK14345.1"/>
    <property type="match status" value="1"/>
</dbReference>
<dbReference type="PROSITE" id="PS51733">
    <property type="entry name" value="BPL_LPL_CATALYTIC"/>
    <property type="match status" value="1"/>
</dbReference>
<dbReference type="Pfam" id="PF21948">
    <property type="entry name" value="LplA-B_cat"/>
    <property type="match status" value="1"/>
</dbReference>
<comment type="catalytic activity">
    <reaction evidence="5 6">
        <text>octanoyl-[ACP] + L-lysyl-[protein] = N(6)-octanoyl-L-lysyl-[protein] + holo-[ACP] + H(+)</text>
        <dbReference type="Rhea" id="RHEA:17665"/>
        <dbReference type="Rhea" id="RHEA-COMP:9636"/>
        <dbReference type="Rhea" id="RHEA-COMP:9685"/>
        <dbReference type="Rhea" id="RHEA-COMP:9752"/>
        <dbReference type="Rhea" id="RHEA-COMP:9928"/>
        <dbReference type="ChEBI" id="CHEBI:15378"/>
        <dbReference type="ChEBI" id="CHEBI:29969"/>
        <dbReference type="ChEBI" id="CHEBI:64479"/>
        <dbReference type="ChEBI" id="CHEBI:78463"/>
        <dbReference type="ChEBI" id="CHEBI:78809"/>
        <dbReference type="EC" id="2.3.1.181"/>
    </reaction>
</comment>
<evidence type="ECO:0000256" key="4">
    <source>
        <dbReference type="ARBA" id="ARBA00024732"/>
    </source>
</evidence>
<evidence type="ECO:0000313" key="12">
    <source>
        <dbReference type="Proteomes" id="UP000807825"/>
    </source>
</evidence>
<comment type="similarity">
    <text evidence="5 6">Belongs to the LipB family.</text>
</comment>
<dbReference type="InterPro" id="IPR020605">
    <property type="entry name" value="Octanoyltransferase_CS"/>
</dbReference>
<dbReference type="SUPFAM" id="SSF55681">
    <property type="entry name" value="Class II aaRS and biotin synthetases"/>
    <property type="match status" value="1"/>
</dbReference>
<protein>
    <recommendedName>
        <fullName evidence="5 6">Octanoyltransferase</fullName>
        <ecNumber evidence="5 6">2.3.1.181</ecNumber>
    </recommendedName>
    <alternativeName>
        <fullName evidence="5">Lipoate-protein ligase B</fullName>
    </alternativeName>
    <alternativeName>
        <fullName evidence="5">Lipoyl/octanoyl transferase</fullName>
    </alternativeName>
    <alternativeName>
        <fullName evidence="5">Octanoyl-[acyl-carrier-protein]-protein N-octanoyltransferase</fullName>
    </alternativeName>
</protein>
<organism evidence="11 12">
    <name type="scientific">Desulfomonile tiedjei</name>
    <dbReference type="NCBI Taxonomy" id="2358"/>
    <lineage>
        <taxon>Bacteria</taxon>
        <taxon>Pseudomonadati</taxon>
        <taxon>Thermodesulfobacteriota</taxon>
        <taxon>Desulfomonilia</taxon>
        <taxon>Desulfomonilales</taxon>
        <taxon>Desulfomonilaceae</taxon>
        <taxon>Desulfomonile</taxon>
    </lineage>
</organism>
<keyword evidence="2 5" id="KW-0808">Transferase</keyword>
<reference evidence="11" key="1">
    <citation type="submission" date="2020-07" db="EMBL/GenBank/DDBJ databases">
        <title>Huge and variable diversity of episymbiotic CPR bacteria and DPANN archaea in groundwater ecosystems.</title>
        <authorList>
            <person name="He C.Y."/>
            <person name="Keren R."/>
            <person name="Whittaker M."/>
            <person name="Farag I.F."/>
            <person name="Doudna J."/>
            <person name="Cate J.H.D."/>
            <person name="Banfield J.F."/>
        </authorList>
    </citation>
    <scope>NUCLEOTIDE SEQUENCE</scope>
    <source>
        <strain evidence="11">NC_groundwater_1664_Pr3_B-0.1um_52_9</strain>
    </source>
</reference>
<feature type="domain" description="BPL/LPL catalytic" evidence="10">
    <location>
        <begin position="28"/>
        <end position="211"/>
    </location>
</feature>
<feature type="site" description="Lowers pKa of active site Cys" evidence="5 9">
    <location>
        <position position="138"/>
    </location>
</feature>
<evidence type="ECO:0000259" key="10">
    <source>
        <dbReference type="PROSITE" id="PS51733"/>
    </source>
</evidence>
<dbReference type="CDD" id="cd16444">
    <property type="entry name" value="LipB"/>
    <property type="match status" value="1"/>
</dbReference>
<evidence type="ECO:0000256" key="9">
    <source>
        <dbReference type="PIRSR" id="PIRSR016262-3"/>
    </source>
</evidence>
<dbReference type="Proteomes" id="UP000807825">
    <property type="component" value="Unassembled WGS sequence"/>
</dbReference>
<comment type="pathway">
    <text evidence="1 5 6">Protein modification; protein lipoylation via endogenous pathway; protein N(6)-(lipoyl)lysine from octanoyl-[acyl-carrier-protein]: step 1/2.</text>
</comment>
<dbReference type="PANTHER" id="PTHR10993">
    <property type="entry name" value="OCTANOYLTRANSFERASE"/>
    <property type="match status" value="1"/>
</dbReference>
<gene>
    <name evidence="5 11" type="primary">lipB</name>
    <name evidence="11" type="ORF">HY912_06490</name>
</gene>
<dbReference type="GO" id="GO:0033819">
    <property type="term" value="F:lipoyl(octanoyl) transferase activity"/>
    <property type="evidence" value="ECO:0007669"/>
    <property type="project" value="UniProtKB-EC"/>
</dbReference>
<comment type="function">
    <text evidence="4 5 6">Catalyzes the transfer of endogenously produced octanoic acid from octanoyl-acyl-carrier-protein onto the lipoyl domains of lipoate-dependent enzymes. Lipoyl-ACP can also act as a substrate although octanoyl-ACP is likely to be the physiological substrate.</text>
</comment>
<dbReference type="GO" id="GO:0005737">
    <property type="term" value="C:cytoplasm"/>
    <property type="evidence" value="ECO:0007669"/>
    <property type="project" value="UniProtKB-SubCell"/>
</dbReference>
<feature type="active site" description="Acyl-thioester intermediate" evidence="5 7">
    <location>
        <position position="172"/>
    </location>
</feature>
<dbReference type="GO" id="GO:0009249">
    <property type="term" value="P:protein lipoylation"/>
    <property type="evidence" value="ECO:0007669"/>
    <property type="project" value="InterPro"/>
</dbReference>
<comment type="subcellular location">
    <subcellularLocation>
        <location evidence="5">Cytoplasm</location>
    </subcellularLocation>
</comment>
<dbReference type="Gene3D" id="3.30.930.10">
    <property type="entry name" value="Bira Bifunctional Protein, Domain 2"/>
    <property type="match status" value="1"/>
</dbReference>
<evidence type="ECO:0000256" key="2">
    <source>
        <dbReference type="ARBA" id="ARBA00022679"/>
    </source>
</evidence>
<dbReference type="InterPro" id="IPR000544">
    <property type="entry name" value="Octanoyltransferase"/>
</dbReference>
<comment type="caution">
    <text evidence="11">The sequence shown here is derived from an EMBL/GenBank/DDBJ whole genome shotgun (WGS) entry which is preliminary data.</text>
</comment>
<feature type="binding site" evidence="5 8">
    <location>
        <begin position="73"/>
        <end position="80"/>
    </location>
    <ligand>
        <name>substrate</name>
    </ligand>
</feature>
<evidence type="ECO:0000256" key="7">
    <source>
        <dbReference type="PIRSR" id="PIRSR016262-1"/>
    </source>
</evidence>
<proteinExistence type="inferred from homology"/>
<dbReference type="AlphaFoldDB" id="A0A9D6V083"/>
<dbReference type="InterPro" id="IPR004143">
    <property type="entry name" value="BPL_LPL_catalytic"/>
</dbReference>
<evidence type="ECO:0000313" key="11">
    <source>
        <dbReference type="EMBL" id="MBI5249124.1"/>
    </source>
</evidence>
<dbReference type="PROSITE" id="PS01313">
    <property type="entry name" value="LIPB"/>
    <property type="match status" value="1"/>
</dbReference>
<comment type="miscellaneous">
    <text evidence="5">In the reaction, the free carboxyl group of octanoic acid is attached via an amide linkage to the epsilon-amino group of a specific lysine residue of lipoyl domains of lipoate-dependent enzymes.</text>
</comment>
<evidence type="ECO:0000256" key="3">
    <source>
        <dbReference type="ARBA" id="ARBA00023315"/>
    </source>
</evidence>
<dbReference type="EC" id="2.3.1.181" evidence="5 6"/>
<feature type="binding site" evidence="5 8">
    <location>
        <begin position="141"/>
        <end position="143"/>
    </location>
    <ligand>
        <name>substrate</name>
    </ligand>
</feature>
<dbReference type="InterPro" id="IPR045864">
    <property type="entry name" value="aa-tRNA-synth_II/BPL/LPL"/>
</dbReference>
<keyword evidence="5" id="KW-0963">Cytoplasm</keyword>
<evidence type="ECO:0000256" key="8">
    <source>
        <dbReference type="PIRSR" id="PIRSR016262-2"/>
    </source>
</evidence>
<dbReference type="HAMAP" id="MF_00013">
    <property type="entry name" value="LipB"/>
    <property type="match status" value="1"/>
</dbReference>
<evidence type="ECO:0000256" key="5">
    <source>
        <dbReference type="HAMAP-Rule" id="MF_00013"/>
    </source>
</evidence>